<dbReference type="EMBL" id="JAGYPJ010000001">
    <property type="protein sequence ID" value="MBS4200609.1"/>
    <property type="molecule type" value="Genomic_DNA"/>
</dbReference>
<protein>
    <submittedName>
        <fullName evidence="1">SGNH/GDSL hydrolase family protein</fullName>
    </submittedName>
</protein>
<organism evidence="1 2">
    <name type="scientific">Lederbergia citrisecunda</name>
    <dbReference type="NCBI Taxonomy" id="2833583"/>
    <lineage>
        <taxon>Bacteria</taxon>
        <taxon>Bacillati</taxon>
        <taxon>Bacillota</taxon>
        <taxon>Bacilli</taxon>
        <taxon>Bacillales</taxon>
        <taxon>Bacillaceae</taxon>
        <taxon>Lederbergia</taxon>
    </lineage>
</organism>
<dbReference type="AlphaFoldDB" id="A0A942TRN7"/>
<name>A0A942TRN7_9BACI</name>
<dbReference type="GO" id="GO:0016787">
    <property type="term" value="F:hydrolase activity"/>
    <property type="evidence" value="ECO:0007669"/>
    <property type="project" value="UniProtKB-KW"/>
</dbReference>
<gene>
    <name evidence="1" type="ORF">KHA93_13300</name>
</gene>
<sequence>MRAFIATLAVLACAIFLAAGHFYWKDKTNISSFKAAEDIEVNREETAPVDEDEVQLKGLEIFGKTTNWPAQASEDFRKAVEDGRTYKLAFVGSPALGKEVGGWSVMLRDAIEDTYGKDNIEVGIFEYDLSSDRFIGGGHEQEIVDWKPDFILFEPFKWIDNKAAPQNNSGNIEKFMNALDKAGNKAVLVLQPPHPVFGTTHYPNQVGKLKEFAEEQHIEYWDHWTTWPDDESLIGYYLEDKSSPNEKGHQLWFKYLKEKFIAE</sequence>
<keyword evidence="2" id="KW-1185">Reference proteome</keyword>
<keyword evidence="1" id="KW-0378">Hydrolase</keyword>
<reference evidence="1 2" key="1">
    <citation type="submission" date="2021-05" db="EMBL/GenBank/DDBJ databases">
        <title>Novel Bacillus species.</title>
        <authorList>
            <person name="Liu G."/>
        </authorList>
    </citation>
    <scope>NUCLEOTIDE SEQUENCE [LARGE SCALE GENOMIC DNA]</scope>
    <source>
        <strain evidence="1 2">FJAT-49732</strain>
    </source>
</reference>
<dbReference type="InterPro" id="IPR036514">
    <property type="entry name" value="SGNH_hydro_sf"/>
</dbReference>
<dbReference type="SUPFAM" id="SSF52266">
    <property type="entry name" value="SGNH hydrolase"/>
    <property type="match status" value="1"/>
</dbReference>
<dbReference type="RefSeq" id="WP_213111171.1">
    <property type="nucleotide sequence ID" value="NZ_JAGYPJ010000001.1"/>
</dbReference>
<dbReference type="Proteomes" id="UP000682713">
    <property type="component" value="Unassembled WGS sequence"/>
</dbReference>
<proteinExistence type="predicted"/>
<evidence type="ECO:0000313" key="1">
    <source>
        <dbReference type="EMBL" id="MBS4200609.1"/>
    </source>
</evidence>
<evidence type="ECO:0000313" key="2">
    <source>
        <dbReference type="Proteomes" id="UP000682713"/>
    </source>
</evidence>
<comment type="caution">
    <text evidence="1">The sequence shown here is derived from an EMBL/GenBank/DDBJ whole genome shotgun (WGS) entry which is preliminary data.</text>
</comment>
<accession>A0A942TRN7</accession>
<dbReference type="Gene3D" id="3.40.50.1110">
    <property type="entry name" value="SGNH hydrolase"/>
    <property type="match status" value="1"/>
</dbReference>